<evidence type="ECO:0000256" key="4">
    <source>
        <dbReference type="ARBA" id="ARBA00023136"/>
    </source>
</evidence>
<sequence length="314" mass="33582">MKLTSNISGLRTALRAVTLSTFTILTFGLPTFEAKAETAAINNTSHDDGGNQRINYSGKLRMLSQRMPAAACVIAYSGNSESAVQALGAASVEFGKILISLRDGNPDMGIIGAEKRRNTLAKLDEIKVLWEPFHAAINDILEGKNIDASMKYLSENNMALLGAAKALVTEESAEYSNPAELTQADALLIDFAGRQRMLTQKIAKESCGVETGNAPLGSVDDMKSTISMFEMTLGALRDGMPAAGVKAPPTDEIHNSLVAATEHWTETKSLLESIAGKGSIGSEKQDQLFDLLTQGLKEMNAITGLYTEYSKSAN</sequence>
<dbReference type="EMBL" id="CP032125">
    <property type="protein sequence ID" value="AXX99470.1"/>
    <property type="molecule type" value="Genomic_DNA"/>
</dbReference>
<keyword evidence="4" id="KW-0472">Membrane</keyword>
<dbReference type="RefSeq" id="WP_118944121.1">
    <property type="nucleotide sequence ID" value="NZ_CP032125.1"/>
</dbReference>
<dbReference type="AlphaFoldDB" id="A0A347UKU2"/>
<dbReference type="Proteomes" id="UP000261704">
    <property type="component" value="Chromosome"/>
</dbReference>
<feature type="domain" description="NarX-like N-terminal" evidence="5">
    <location>
        <begin position="47"/>
        <end position="150"/>
    </location>
</feature>
<dbReference type="KEGG" id="pamo:BAR1_16950"/>
<name>A0A347UKU2_9RHOB</name>
<evidence type="ECO:0000256" key="2">
    <source>
        <dbReference type="ARBA" id="ARBA00022692"/>
    </source>
</evidence>
<accession>A0A347UKU2</accession>
<dbReference type="GO" id="GO:0016020">
    <property type="term" value="C:membrane"/>
    <property type="evidence" value="ECO:0007669"/>
    <property type="project" value="UniProtKB-SubCell"/>
</dbReference>
<gene>
    <name evidence="6" type="ORF">BAR1_16950</name>
</gene>
<dbReference type="Pfam" id="PF13675">
    <property type="entry name" value="PilJ"/>
    <property type="match status" value="2"/>
</dbReference>
<proteinExistence type="predicted"/>
<keyword evidence="2" id="KW-0812">Transmembrane</keyword>
<organism evidence="6 7">
    <name type="scientific">Profundibacter amoris</name>
    <dbReference type="NCBI Taxonomy" id="2171755"/>
    <lineage>
        <taxon>Bacteria</taxon>
        <taxon>Pseudomonadati</taxon>
        <taxon>Pseudomonadota</taxon>
        <taxon>Alphaproteobacteria</taxon>
        <taxon>Rhodobacterales</taxon>
        <taxon>Paracoccaceae</taxon>
        <taxon>Profundibacter</taxon>
    </lineage>
</organism>
<evidence type="ECO:0000259" key="5">
    <source>
        <dbReference type="Pfam" id="PF13675"/>
    </source>
</evidence>
<evidence type="ECO:0000313" key="7">
    <source>
        <dbReference type="Proteomes" id="UP000261704"/>
    </source>
</evidence>
<evidence type="ECO:0000313" key="6">
    <source>
        <dbReference type="EMBL" id="AXX99470.1"/>
    </source>
</evidence>
<dbReference type="InterPro" id="IPR029095">
    <property type="entry name" value="NarX-like_N"/>
</dbReference>
<keyword evidence="3" id="KW-1133">Transmembrane helix</keyword>
<protein>
    <recommendedName>
        <fullName evidence="5">NarX-like N-terminal domain-containing protein</fullName>
    </recommendedName>
</protein>
<reference evidence="6 7" key="1">
    <citation type="submission" date="2018-09" db="EMBL/GenBank/DDBJ databases">
        <title>Profundibacter amoris BAR1 gen. nov., sp. nov., a new member of the Roseobacter clade isolated at Lokis Castle Vent Field on the Arctic Mid-Oceanic Ridge.</title>
        <authorList>
            <person name="Le Moine Bauer S."/>
            <person name="Sjoeberg A.G."/>
            <person name="L'Haridon S."/>
            <person name="Stokke R."/>
            <person name="Roalkvam I."/>
            <person name="Steen I.H."/>
            <person name="Dahle H."/>
        </authorList>
    </citation>
    <scope>NUCLEOTIDE SEQUENCE [LARGE SCALE GENOMIC DNA]</scope>
    <source>
        <strain evidence="6 7">BAR1</strain>
    </source>
</reference>
<feature type="domain" description="NarX-like N-terminal" evidence="5">
    <location>
        <begin position="184"/>
        <end position="278"/>
    </location>
</feature>
<dbReference type="OrthoDB" id="952521at2"/>
<keyword evidence="7" id="KW-1185">Reference proteome</keyword>
<evidence type="ECO:0000256" key="1">
    <source>
        <dbReference type="ARBA" id="ARBA00004141"/>
    </source>
</evidence>
<evidence type="ECO:0000256" key="3">
    <source>
        <dbReference type="ARBA" id="ARBA00022989"/>
    </source>
</evidence>
<comment type="subcellular location">
    <subcellularLocation>
        <location evidence="1">Membrane</location>
        <topology evidence="1">Multi-pass membrane protein</topology>
    </subcellularLocation>
</comment>